<proteinExistence type="predicted"/>
<protein>
    <recommendedName>
        <fullName evidence="6">UBC core domain-containing protein</fullName>
    </recommendedName>
</protein>
<keyword evidence="8" id="KW-1185">Reference proteome</keyword>
<name>A0A9W8VNT3_9HYPO</name>
<evidence type="ECO:0000313" key="8">
    <source>
        <dbReference type="Proteomes" id="UP001152049"/>
    </source>
</evidence>
<dbReference type="Pfam" id="PF00179">
    <property type="entry name" value="UQ_con"/>
    <property type="match status" value="1"/>
</dbReference>
<dbReference type="SUPFAM" id="SSF54495">
    <property type="entry name" value="UBC-like"/>
    <property type="match status" value="1"/>
</dbReference>
<evidence type="ECO:0000256" key="2">
    <source>
        <dbReference type="ARBA" id="ARBA00022679"/>
    </source>
</evidence>
<dbReference type="InterPro" id="IPR000608">
    <property type="entry name" value="UBC"/>
</dbReference>
<evidence type="ECO:0000256" key="5">
    <source>
        <dbReference type="SAM" id="MobiDB-lite"/>
    </source>
</evidence>
<dbReference type="EMBL" id="JAOQAZ010000002">
    <property type="protein sequence ID" value="KAJ4269599.1"/>
    <property type="molecule type" value="Genomic_DNA"/>
</dbReference>
<dbReference type="GO" id="GO:0003950">
    <property type="term" value="F:NAD+ poly-ADP-ribosyltransferase activity"/>
    <property type="evidence" value="ECO:0007669"/>
    <property type="project" value="InterPro"/>
</dbReference>
<accession>A0A9W8VNT3</accession>
<dbReference type="OrthoDB" id="109543at2759"/>
<dbReference type="CDD" id="cd23802">
    <property type="entry name" value="UBCc_UBE2Q"/>
    <property type="match status" value="1"/>
</dbReference>
<dbReference type="SMART" id="SM00212">
    <property type="entry name" value="UBCc"/>
    <property type="match status" value="1"/>
</dbReference>
<gene>
    <name evidence="7" type="ORF">NW762_001266</name>
</gene>
<keyword evidence="2" id="KW-0808">Transferase</keyword>
<feature type="compositionally biased region" description="Polar residues" evidence="5">
    <location>
        <begin position="114"/>
        <end position="127"/>
    </location>
</feature>
<dbReference type="Proteomes" id="UP001152049">
    <property type="component" value="Unassembled WGS sequence"/>
</dbReference>
<keyword evidence="3" id="KW-0548">Nucleotidyltransferase</keyword>
<comment type="caution">
    <text evidence="7">The sequence shown here is derived from an EMBL/GenBank/DDBJ whole genome shotgun (WGS) entry which is preliminary data.</text>
</comment>
<feature type="region of interest" description="Disordered" evidence="5">
    <location>
        <begin position="894"/>
        <end position="994"/>
    </location>
</feature>
<keyword evidence="4" id="KW-0520">NAD</keyword>
<evidence type="ECO:0000256" key="4">
    <source>
        <dbReference type="ARBA" id="ARBA00023027"/>
    </source>
</evidence>
<dbReference type="PANTHER" id="PTHR21328">
    <property type="entry name" value="POLY ADP-RIBOSE POLYMERASE FAMILY, MEMBER PARP"/>
    <property type="match status" value="1"/>
</dbReference>
<evidence type="ECO:0000256" key="3">
    <source>
        <dbReference type="ARBA" id="ARBA00022695"/>
    </source>
</evidence>
<dbReference type="Pfam" id="PF00644">
    <property type="entry name" value="PARP"/>
    <property type="match status" value="1"/>
</dbReference>
<feature type="domain" description="UBC core" evidence="6">
    <location>
        <begin position="1012"/>
        <end position="1186"/>
    </location>
</feature>
<dbReference type="Gene3D" id="3.10.110.10">
    <property type="entry name" value="Ubiquitin Conjugating Enzyme"/>
    <property type="match status" value="1"/>
</dbReference>
<evidence type="ECO:0000313" key="7">
    <source>
        <dbReference type="EMBL" id="KAJ4269599.1"/>
    </source>
</evidence>
<reference evidence="7" key="1">
    <citation type="submission" date="2022-09" db="EMBL/GenBank/DDBJ databases">
        <title>Fusarium specimens isolated from Avocado Roots.</title>
        <authorList>
            <person name="Stajich J."/>
            <person name="Roper C."/>
            <person name="Heimlech-Rivalta G."/>
        </authorList>
    </citation>
    <scope>NUCLEOTIDE SEQUENCE</scope>
    <source>
        <strain evidence="7">CF00136</strain>
    </source>
</reference>
<dbReference type="Gene3D" id="3.90.228.10">
    <property type="match status" value="1"/>
</dbReference>
<dbReference type="InterPro" id="IPR016135">
    <property type="entry name" value="UBQ-conjugating_enzyme/RWD"/>
</dbReference>
<sequence length="1202" mass="133889">MGVKQFNLDLKAAVEAAGSLHRVSNLRKGDSDGEIAFTYTPDAELSPIDIQALSTDADSYPRHPGFLIFTSAEITAGQDVENCLQEISGLTKGKSVTDAIVLISRALTAKLDSPDQSTLQETSVNGSESDDDSVLGIDQDSIYDSDDYMLDIDPLPPTRLAENDTTQSPHAGSTPLLKRHLREAKKEGFQISIPFAEKKDEAFGVFSLSIRVSRLGIPEEALEAWDVKPSEYVVMVFKLPVGYPSLSDFVNLPSDQTTMQFKFGKCGSPRPSYYSMRRIFEHENWKGSDEVNNDEENHTNAFVPLLMSASLDSLLNQEFSTLLRLRRSEKVSWDRAQAMRFKLSRRDHLLEGRDVLADDIVDEGEDNLADWFGLEFLRRDYVLAGEDDLNILLVAMQFGLQRLIKCTKYCMVCHQRIEGGFEAVKPYVCDNLLCLYQYLSLGFGQSIEHEIINSPYVVDLLISFFYSAVSSSRLREFPQGLGLKCACSGFAESPTKPITAEACFENNTIKFESTDYASYRSIRDGHYILLVVADPKVPLLMPIMKTYSEKHICVIESCSNMDFTFKIVATYAGPVNIEANQDNQRATQATHPTPGGVKALVLKYDQDVDELESAERDLALTVMTKCIPSVQEMKDYLTERPGRRLISWKRMDSSTLSLLNWIVASNRSLIVQDAPLPGSSPADGEMDKRNLVRGMNAGWMQFRFAQGSPEKEQVFLKELEQVTQFSGQGSQKTYQSLFAWHGSPLENWHSIIRTGLDFSQTLNGRAHGNGVYFAKEFATSCGYSGRRSGSSSYTWPNSALRATNAISICEIVNKPAQFVSTSPYFVVNKIEWIQCRYLFVQVQQSSREAMLSPEDETYETVECLEQDPSHKLTGCGKQPIGIPLSAIPASRRRTLGQGQTNVPGSAKECPIVLDEPEDDMSGEGKDSIDDLLASDDEDDHTQPMTTVRKRRRTSTDSGLGETRPFGLTQVTQGPQDSNTQEPNNITPFQPGQLDLSSLPKLVEPTWASSSPAALRALNGQVKDLQKIQSKTSLATLGWYIDFDKIDNMFHWIVELHSFDKDLPLAQDMTRHGCSSIVLELRFGASYPISPPFVRVIRPRFLPFAQGGGGHVTVGGAICSELLTNSGWSPALSLEKVFLEVRMNLCDMDPPARLEGSPRAGIERNMDYNMFEAVDAFRRAATAHGWQIPSDLEMMASMITQYK</sequence>
<dbReference type="AlphaFoldDB" id="A0A9W8VNT3"/>
<organism evidence="7 8">
    <name type="scientific">Fusarium torreyae</name>
    <dbReference type="NCBI Taxonomy" id="1237075"/>
    <lineage>
        <taxon>Eukaryota</taxon>
        <taxon>Fungi</taxon>
        <taxon>Dikarya</taxon>
        <taxon>Ascomycota</taxon>
        <taxon>Pezizomycotina</taxon>
        <taxon>Sordariomycetes</taxon>
        <taxon>Hypocreomycetidae</taxon>
        <taxon>Hypocreales</taxon>
        <taxon>Nectriaceae</taxon>
        <taxon>Fusarium</taxon>
    </lineage>
</organism>
<evidence type="ECO:0000259" key="6">
    <source>
        <dbReference type="PROSITE" id="PS50127"/>
    </source>
</evidence>
<dbReference type="InterPro" id="IPR051838">
    <property type="entry name" value="ARTD_PARP"/>
</dbReference>
<feature type="region of interest" description="Disordered" evidence="5">
    <location>
        <begin position="113"/>
        <end position="137"/>
    </location>
</feature>
<dbReference type="InterPro" id="IPR012317">
    <property type="entry name" value="Poly(ADP-ribose)pol_cat_dom"/>
</dbReference>
<dbReference type="GO" id="GO:0016779">
    <property type="term" value="F:nucleotidyltransferase activity"/>
    <property type="evidence" value="ECO:0007669"/>
    <property type="project" value="UniProtKB-KW"/>
</dbReference>
<dbReference type="SUPFAM" id="SSF56399">
    <property type="entry name" value="ADP-ribosylation"/>
    <property type="match status" value="1"/>
</dbReference>
<keyword evidence="1" id="KW-0328">Glycosyltransferase</keyword>
<evidence type="ECO:0000256" key="1">
    <source>
        <dbReference type="ARBA" id="ARBA00022676"/>
    </source>
</evidence>
<feature type="compositionally biased region" description="Polar residues" evidence="5">
    <location>
        <begin position="968"/>
        <end position="989"/>
    </location>
</feature>
<dbReference type="PROSITE" id="PS50127">
    <property type="entry name" value="UBC_2"/>
    <property type="match status" value="1"/>
</dbReference>